<keyword evidence="3" id="KW-0597">Phosphoprotein</keyword>
<dbReference type="InterPro" id="IPR011712">
    <property type="entry name" value="Sig_transdc_His_kin_sub3_dim/P"/>
</dbReference>
<feature type="transmembrane region" description="Helical" evidence="9">
    <location>
        <begin position="50"/>
        <end position="70"/>
    </location>
</feature>
<dbReference type="InterPro" id="IPR050482">
    <property type="entry name" value="Sensor_HK_TwoCompSys"/>
</dbReference>
<dbReference type="InterPro" id="IPR036890">
    <property type="entry name" value="HATPase_C_sf"/>
</dbReference>
<evidence type="ECO:0000256" key="3">
    <source>
        <dbReference type="ARBA" id="ARBA00022553"/>
    </source>
</evidence>
<keyword evidence="9" id="KW-1133">Transmembrane helix</keyword>
<keyword evidence="9" id="KW-0812">Transmembrane</keyword>
<keyword evidence="4" id="KW-0808">Transferase</keyword>
<dbReference type="EMBL" id="JAVREO010000003">
    <property type="protein sequence ID" value="MDT0266080.1"/>
    <property type="molecule type" value="Genomic_DNA"/>
</dbReference>
<dbReference type="Gene3D" id="1.20.5.1930">
    <property type="match status" value="1"/>
</dbReference>
<feature type="domain" description="Signal transduction histidine kinase subgroup 3 dimerisation and phosphoacceptor" evidence="10">
    <location>
        <begin position="211"/>
        <end position="275"/>
    </location>
</feature>
<evidence type="ECO:0000313" key="11">
    <source>
        <dbReference type="EMBL" id="MDT0266080.1"/>
    </source>
</evidence>
<protein>
    <recommendedName>
        <fullName evidence="2">histidine kinase</fullName>
        <ecNumber evidence="2">2.7.13.3</ecNumber>
    </recommendedName>
</protein>
<organism evidence="11 12">
    <name type="scientific">Streptomyces chisholmiae</name>
    <dbReference type="NCBI Taxonomy" id="3075540"/>
    <lineage>
        <taxon>Bacteria</taxon>
        <taxon>Bacillati</taxon>
        <taxon>Actinomycetota</taxon>
        <taxon>Actinomycetes</taxon>
        <taxon>Kitasatosporales</taxon>
        <taxon>Streptomycetaceae</taxon>
        <taxon>Streptomyces</taxon>
    </lineage>
</organism>
<dbReference type="RefSeq" id="WP_311666061.1">
    <property type="nucleotide sequence ID" value="NZ_JAVREO010000003.1"/>
</dbReference>
<keyword evidence="5" id="KW-0547">Nucleotide-binding</keyword>
<reference evidence="12" key="1">
    <citation type="submission" date="2023-07" db="EMBL/GenBank/DDBJ databases">
        <title>30 novel species of actinomycetes from the DSMZ collection.</title>
        <authorList>
            <person name="Nouioui I."/>
        </authorList>
    </citation>
    <scope>NUCLEOTIDE SEQUENCE [LARGE SCALE GENOMIC DNA]</scope>
    <source>
        <strain evidence="12">DSM 44915</strain>
    </source>
</reference>
<name>A0ABU2JM70_9ACTN</name>
<feature type="transmembrane region" description="Helical" evidence="9">
    <location>
        <begin position="156"/>
        <end position="178"/>
    </location>
</feature>
<evidence type="ECO:0000256" key="9">
    <source>
        <dbReference type="SAM" id="Phobius"/>
    </source>
</evidence>
<proteinExistence type="predicted"/>
<keyword evidence="7" id="KW-0067">ATP-binding</keyword>
<comment type="catalytic activity">
    <reaction evidence="1">
        <text>ATP + protein L-histidine = ADP + protein N-phospho-L-histidine.</text>
        <dbReference type="EC" id="2.7.13.3"/>
    </reaction>
</comment>
<evidence type="ECO:0000256" key="8">
    <source>
        <dbReference type="ARBA" id="ARBA00023012"/>
    </source>
</evidence>
<evidence type="ECO:0000256" key="2">
    <source>
        <dbReference type="ARBA" id="ARBA00012438"/>
    </source>
</evidence>
<dbReference type="SUPFAM" id="SSF55874">
    <property type="entry name" value="ATPase domain of HSP90 chaperone/DNA topoisomerase II/histidine kinase"/>
    <property type="match status" value="1"/>
</dbReference>
<evidence type="ECO:0000313" key="12">
    <source>
        <dbReference type="Proteomes" id="UP001183410"/>
    </source>
</evidence>
<gene>
    <name evidence="11" type="ORF">RM844_07200</name>
</gene>
<keyword evidence="6 11" id="KW-0418">Kinase</keyword>
<evidence type="ECO:0000256" key="4">
    <source>
        <dbReference type="ARBA" id="ARBA00022679"/>
    </source>
</evidence>
<dbReference type="PANTHER" id="PTHR24421">
    <property type="entry name" value="NITRATE/NITRITE SENSOR PROTEIN NARX-RELATED"/>
    <property type="match status" value="1"/>
</dbReference>
<dbReference type="PANTHER" id="PTHR24421:SF10">
    <property type="entry name" value="NITRATE_NITRITE SENSOR PROTEIN NARQ"/>
    <property type="match status" value="1"/>
</dbReference>
<dbReference type="CDD" id="cd16917">
    <property type="entry name" value="HATPase_UhpB-NarQ-NarX-like"/>
    <property type="match status" value="1"/>
</dbReference>
<accession>A0ABU2JM70</accession>
<keyword evidence="12" id="KW-1185">Reference proteome</keyword>
<sequence>MWILLRPLRRADTYRGWALAMAGAALSLPAVAVALVAALAPGEWATATRWAAFVVLLALLTVAAGALPAVRRWHIRLANRLLDTGLPAPPPRPGSAWSAGTRTTGWLVLHQVTGWALLAGTLVCVSSALVFTGVWIGGGDDITFFNLSVHIAAGPAGAWAPPVSAVALLLGALSSAAATRLLRRAAPALLGHDPDERFAALETQVRELEQRNLLARELHDSVGHTLTAATVQAAVAGQLLETDPAAARRALTAIEESSRGALDDLDHVLGVLREGRAPTTPRHTLADLAPLLHRLRHTGTDIDAHAEGDLARLPAAVSREAYRIVQEGLTNALRHARHAPVTLRVATADDWLAIELTNPLPEQRIPRTPRPRGGRGLTGLDERVRLLRGEFTAGRDADTKRWRLAARIPLRSVS</sequence>
<feature type="transmembrane region" description="Helical" evidence="9">
    <location>
        <begin position="112"/>
        <end position="136"/>
    </location>
</feature>
<dbReference type="Proteomes" id="UP001183410">
    <property type="component" value="Unassembled WGS sequence"/>
</dbReference>
<dbReference type="Gene3D" id="3.30.565.10">
    <property type="entry name" value="Histidine kinase-like ATPase, C-terminal domain"/>
    <property type="match status" value="1"/>
</dbReference>
<evidence type="ECO:0000256" key="5">
    <source>
        <dbReference type="ARBA" id="ARBA00022741"/>
    </source>
</evidence>
<evidence type="ECO:0000256" key="6">
    <source>
        <dbReference type="ARBA" id="ARBA00022777"/>
    </source>
</evidence>
<dbReference type="GO" id="GO:0016301">
    <property type="term" value="F:kinase activity"/>
    <property type="evidence" value="ECO:0007669"/>
    <property type="project" value="UniProtKB-KW"/>
</dbReference>
<evidence type="ECO:0000256" key="1">
    <source>
        <dbReference type="ARBA" id="ARBA00000085"/>
    </source>
</evidence>
<keyword evidence="9" id="KW-0472">Membrane</keyword>
<evidence type="ECO:0000259" key="10">
    <source>
        <dbReference type="Pfam" id="PF07730"/>
    </source>
</evidence>
<feature type="transmembrane region" description="Helical" evidence="9">
    <location>
        <begin position="16"/>
        <end position="38"/>
    </location>
</feature>
<dbReference type="Pfam" id="PF07730">
    <property type="entry name" value="HisKA_3"/>
    <property type="match status" value="1"/>
</dbReference>
<keyword evidence="8" id="KW-0902">Two-component regulatory system</keyword>
<comment type="caution">
    <text evidence="11">The sequence shown here is derived from an EMBL/GenBank/DDBJ whole genome shotgun (WGS) entry which is preliminary data.</text>
</comment>
<evidence type="ECO:0000256" key="7">
    <source>
        <dbReference type="ARBA" id="ARBA00022840"/>
    </source>
</evidence>
<dbReference type="EC" id="2.7.13.3" evidence="2"/>